<dbReference type="Pfam" id="PF08240">
    <property type="entry name" value="ADH_N"/>
    <property type="match status" value="1"/>
</dbReference>
<dbReference type="GO" id="GO:0008270">
    <property type="term" value="F:zinc ion binding"/>
    <property type="evidence" value="ECO:0007669"/>
    <property type="project" value="InterPro"/>
</dbReference>
<dbReference type="SMART" id="SM00829">
    <property type="entry name" value="PKS_ER"/>
    <property type="match status" value="1"/>
</dbReference>
<accession>A0A1G7RC67</accession>
<evidence type="ECO:0000259" key="2">
    <source>
        <dbReference type="SMART" id="SM00829"/>
    </source>
</evidence>
<dbReference type="SUPFAM" id="SSF50129">
    <property type="entry name" value="GroES-like"/>
    <property type="match status" value="1"/>
</dbReference>
<sequence>MKAIAQDRYGSADVLGLREVAEPPPLGPKDVLVGVRAAGVDRGVWHLMAGEPYAVRLGTGLRAPRQPVPGMDVAGVVTAVGADVSGFAAGDEVFGVGNGTFAEAAVVREGKLARKPATLSFAEAAAVPVSGVAALQAVRDQARVRAGQRVLVIGAGGGVGTFAVQIAKASGAHVTGLCSAGKAEAVSALGADEVLDYAQVDITDGTHRFDVVLDIAGNRPVRSLRRALEARGTLVIVGGEGGGRWLGMSRQLGALLLSPFVRQRLRMFVSTVRSPDLLALTELVDRGAVRPLIDRTYPLAEAPDAVRQLVAGTVTGKVVVTV</sequence>
<dbReference type="OrthoDB" id="3613651at2"/>
<dbReference type="Proteomes" id="UP000199406">
    <property type="component" value="Unassembled WGS sequence"/>
</dbReference>
<dbReference type="EMBL" id="FNBT01000011">
    <property type="protein sequence ID" value="SDG08386.1"/>
    <property type="molecule type" value="Genomic_DNA"/>
</dbReference>
<protein>
    <submittedName>
        <fullName evidence="3">NADPH:quinone reductase</fullName>
    </submittedName>
</protein>
<evidence type="ECO:0000313" key="3">
    <source>
        <dbReference type="EMBL" id="SDG08386.1"/>
    </source>
</evidence>
<evidence type="ECO:0000313" key="4">
    <source>
        <dbReference type="Proteomes" id="UP000199406"/>
    </source>
</evidence>
<dbReference type="Gene3D" id="3.90.180.10">
    <property type="entry name" value="Medium-chain alcohol dehydrogenases, catalytic domain"/>
    <property type="match status" value="1"/>
</dbReference>
<dbReference type="Pfam" id="PF13602">
    <property type="entry name" value="ADH_zinc_N_2"/>
    <property type="match status" value="1"/>
</dbReference>
<dbReference type="Gene3D" id="3.40.50.720">
    <property type="entry name" value="NAD(P)-binding Rossmann-like Domain"/>
    <property type="match status" value="1"/>
</dbReference>
<dbReference type="PANTHER" id="PTHR11695:SF294">
    <property type="entry name" value="RETICULON-4-INTERACTING PROTEIN 1, MITOCHONDRIAL"/>
    <property type="match status" value="1"/>
</dbReference>
<gene>
    <name evidence="3" type="ORF">SAMN05660662_0259</name>
</gene>
<keyword evidence="1" id="KW-0560">Oxidoreductase</keyword>
<dbReference type="PANTHER" id="PTHR11695">
    <property type="entry name" value="ALCOHOL DEHYDROGENASE RELATED"/>
    <property type="match status" value="1"/>
</dbReference>
<organism evidence="3 4">
    <name type="scientific">Blastococcus aurantiacus</name>
    <dbReference type="NCBI Taxonomy" id="1550231"/>
    <lineage>
        <taxon>Bacteria</taxon>
        <taxon>Bacillati</taxon>
        <taxon>Actinomycetota</taxon>
        <taxon>Actinomycetes</taxon>
        <taxon>Geodermatophilales</taxon>
        <taxon>Geodermatophilaceae</taxon>
        <taxon>Blastococcus</taxon>
    </lineage>
</organism>
<evidence type="ECO:0000256" key="1">
    <source>
        <dbReference type="ARBA" id="ARBA00023002"/>
    </source>
</evidence>
<dbReference type="InterPro" id="IPR013154">
    <property type="entry name" value="ADH-like_N"/>
</dbReference>
<dbReference type="CDD" id="cd08267">
    <property type="entry name" value="MDR1"/>
    <property type="match status" value="1"/>
</dbReference>
<dbReference type="InterPro" id="IPR020843">
    <property type="entry name" value="ER"/>
</dbReference>
<dbReference type="GO" id="GO:0016491">
    <property type="term" value="F:oxidoreductase activity"/>
    <property type="evidence" value="ECO:0007669"/>
    <property type="project" value="UniProtKB-KW"/>
</dbReference>
<dbReference type="RefSeq" id="WP_091771326.1">
    <property type="nucleotide sequence ID" value="NZ_FNBT01000011.1"/>
</dbReference>
<dbReference type="InterPro" id="IPR002364">
    <property type="entry name" value="Quin_OxRdtase/zeta-crystal_CS"/>
</dbReference>
<dbReference type="AlphaFoldDB" id="A0A1G7RC67"/>
<dbReference type="SUPFAM" id="SSF51735">
    <property type="entry name" value="NAD(P)-binding Rossmann-fold domains"/>
    <property type="match status" value="1"/>
</dbReference>
<dbReference type="InterPro" id="IPR011032">
    <property type="entry name" value="GroES-like_sf"/>
</dbReference>
<proteinExistence type="predicted"/>
<feature type="domain" description="Enoyl reductase (ER)" evidence="2">
    <location>
        <begin position="10"/>
        <end position="320"/>
    </location>
</feature>
<dbReference type="InterPro" id="IPR036291">
    <property type="entry name" value="NAD(P)-bd_dom_sf"/>
</dbReference>
<dbReference type="PROSITE" id="PS01162">
    <property type="entry name" value="QOR_ZETA_CRYSTAL"/>
    <property type="match status" value="1"/>
</dbReference>
<reference evidence="4" key="1">
    <citation type="submission" date="2016-10" db="EMBL/GenBank/DDBJ databases">
        <authorList>
            <person name="Varghese N."/>
            <person name="Submissions S."/>
        </authorList>
    </citation>
    <scope>NUCLEOTIDE SEQUENCE [LARGE SCALE GENOMIC DNA]</scope>
    <source>
        <strain evidence="4">DSM 44268</strain>
    </source>
</reference>
<dbReference type="STRING" id="1550231.SAMN05660662_0259"/>
<dbReference type="InterPro" id="IPR050700">
    <property type="entry name" value="YIM1/Zinc_Alcohol_DH_Fams"/>
</dbReference>
<keyword evidence="4" id="KW-1185">Reference proteome</keyword>
<name>A0A1G7RC67_9ACTN</name>